<keyword evidence="3" id="KW-1185">Reference proteome</keyword>
<dbReference type="CDD" id="cd01045">
    <property type="entry name" value="Ferritin_like_AB"/>
    <property type="match status" value="1"/>
</dbReference>
<dbReference type="SUPFAM" id="SSF47240">
    <property type="entry name" value="Ferritin-like"/>
    <property type="match status" value="1"/>
</dbReference>
<dbReference type="OrthoDB" id="37394at2"/>
<sequence length="153" mass="18052">MFSAHEILDIALNIENEGIKFYRELAEKAKDESAKSTFEFLVSQEKEHIITFRELLKRFEKEAQELVNWDEATEYLKTLSEQKVFPSASTLIEKFKNSTPEEVVKYSIEREKDTVIFYYDLLDMIADNEAKEAVKKIIKEEKKHVVILRDLLK</sequence>
<gene>
    <name evidence="2" type="ORF">AT15_00965</name>
</gene>
<dbReference type="InterPro" id="IPR009078">
    <property type="entry name" value="Ferritin-like_SF"/>
</dbReference>
<dbReference type="AlphaFoldDB" id="A0A176K0I7"/>
<proteinExistence type="predicted"/>
<feature type="domain" description="Rubrerythrin diiron-binding" evidence="1">
    <location>
        <begin position="6"/>
        <end position="151"/>
    </location>
</feature>
<dbReference type="GO" id="GO:0046872">
    <property type="term" value="F:metal ion binding"/>
    <property type="evidence" value="ECO:0007669"/>
    <property type="project" value="InterPro"/>
</dbReference>
<dbReference type="Pfam" id="PF02915">
    <property type="entry name" value="Rubrerythrin"/>
    <property type="match status" value="1"/>
</dbReference>
<dbReference type="InterPro" id="IPR012347">
    <property type="entry name" value="Ferritin-like"/>
</dbReference>
<organism evidence="2 3">
    <name type="scientific">Kosmotoga arenicorallina S304</name>
    <dbReference type="NCBI Taxonomy" id="1453497"/>
    <lineage>
        <taxon>Bacteria</taxon>
        <taxon>Thermotogati</taxon>
        <taxon>Thermotogota</taxon>
        <taxon>Thermotogae</taxon>
        <taxon>Kosmotogales</taxon>
        <taxon>Kosmotogaceae</taxon>
        <taxon>Kosmotoga</taxon>
    </lineage>
</organism>
<dbReference type="Gene3D" id="1.20.1260.10">
    <property type="match status" value="1"/>
</dbReference>
<dbReference type="PANTHER" id="PTHR33531:SF7">
    <property type="entry name" value="HYPOTHETICAL MEMBRANE PROTEIN, CONSERVED"/>
    <property type="match status" value="1"/>
</dbReference>
<evidence type="ECO:0000313" key="2">
    <source>
        <dbReference type="EMBL" id="OAA30117.1"/>
    </source>
</evidence>
<evidence type="ECO:0000259" key="1">
    <source>
        <dbReference type="Pfam" id="PF02915"/>
    </source>
</evidence>
<dbReference type="EMBL" id="JFHK01000015">
    <property type="protein sequence ID" value="OAA30117.1"/>
    <property type="molecule type" value="Genomic_DNA"/>
</dbReference>
<dbReference type="RefSeq" id="WP_068347808.1">
    <property type="nucleotide sequence ID" value="NZ_JFHK01000015.1"/>
</dbReference>
<name>A0A176K0I7_9BACT</name>
<dbReference type="PATRIC" id="fig|1453497.3.peg.203"/>
<dbReference type="InterPro" id="IPR003251">
    <property type="entry name" value="Rr_diiron-bd_dom"/>
</dbReference>
<evidence type="ECO:0000313" key="3">
    <source>
        <dbReference type="Proteomes" id="UP000077339"/>
    </source>
</evidence>
<dbReference type="GO" id="GO:0016491">
    <property type="term" value="F:oxidoreductase activity"/>
    <property type="evidence" value="ECO:0007669"/>
    <property type="project" value="InterPro"/>
</dbReference>
<protein>
    <recommendedName>
        <fullName evidence="1">Rubrerythrin diiron-binding domain-containing protein</fullName>
    </recommendedName>
</protein>
<dbReference type="PANTHER" id="PTHR33531">
    <property type="entry name" value="RUBRERYTHRIN SUBFAMILY"/>
    <property type="match status" value="1"/>
</dbReference>
<comment type="caution">
    <text evidence="2">The sequence shown here is derived from an EMBL/GenBank/DDBJ whole genome shotgun (WGS) entry which is preliminary data.</text>
</comment>
<dbReference type="Proteomes" id="UP000077339">
    <property type="component" value="Unassembled WGS sequence"/>
</dbReference>
<reference evidence="2 3" key="1">
    <citation type="submission" date="2014-02" db="EMBL/GenBank/DDBJ databases">
        <title>Kosmotoga genome sequencing.</title>
        <authorList>
            <person name="Pollo S.M."/>
            <person name="Charchuk R."/>
            <person name="Nesbo C.L."/>
        </authorList>
    </citation>
    <scope>NUCLEOTIDE SEQUENCE [LARGE SCALE GENOMIC DNA]</scope>
    <source>
        <strain evidence="2 3">S304</strain>
    </source>
</reference>
<dbReference type="STRING" id="1453497.AT15_00965"/>
<accession>A0A176K0I7</accession>